<keyword evidence="3 7" id="KW-1134">Transmembrane beta strand</keyword>
<evidence type="ECO:0000256" key="4">
    <source>
        <dbReference type="ARBA" id="ARBA00022692"/>
    </source>
</evidence>
<dbReference type="AlphaFoldDB" id="A0A511NKG9"/>
<dbReference type="GO" id="GO:0009279">
    <property type="term" value="C:cell outer membrane"/>
    <property type="evidence" value="ECO:0007669"/>
    <property type="project" value="UniProtKB-SubCell"/>
</dbReference>
<dbReference type="Gene3D" id="2.170.130.10">
    <property type="entry name" value="TonB-dependent receptor, plug domain"/>
    <property type="match status" value="1"/>
</dbReference>
<dbReference type="Pfam" id="PF07715">
    <property type="entry name" value="Plug"/>
    <property type="match status" value="1"/>
</dbReference>
<evidence type="ECO:0000313" key="10">
    <source>
        <dbReference type="Proteomes" id="UP000321245"/>
    </source>
</evidence>
<proteinExistence type="inferred from homology"/>
<dbReference type="InterPro" id="IPR036942">
    <property type="entry name" value="Beta-barrel_TonB_sf"/>
</dbReference>
<organism evidence="9 10">
    <name type="scientific">Empedobacter brevis NBRC 14943 = ATCC 43319</name>
    <dbReference type="NCBI Taxonomy" id="1218108"/>
    <lineage>
        <taxon>Bacteria</taxon>
        <taxon>Pseudomonadati</taxon>
        <taxon>Bacteroidota</taxon>
        <taxon>Flavobacteriia</taxon>
        <taxon>Flavobacteriales</taxon>
        <taxon>Weeksellaceae</taxon>
        <taxon>Empedobacter</taxon>
    </lineage>
</organism>
<comment type="similarity">
    <text evidence="7">Belongs to the TonB-dependent receptor family.</text>
</comment>
<keyword evidence="5 7" id="KW-0472">Membrane</keyword>
<reference evidence="9 10" key="1">
    <citation type="submission" date="2019-07" db="EMBL/GenBank/DDBJ databases">
        <title>Whole genome shotgun sequence of Empedobacter brevis NBRC 14943.</title>
        <authorList>
            <person name="Hosoyama A."/>
            <person name="Uohara A."/>
            <person name="Ohji S."/>
            <person name="Ichikawa N."/>
        </authorList>
    </citation>
    <scope>NUCLEOTIDE SEQUENCE [LARGE SCALE GENOMIC DNA]</scope>
    <source>
        <strain evidence="9 10">NBRC 14943</strain>
    </source>
</reference>
<dbReference type="InterPro" id="IPR012910">
    <property type="entry name" value="Plug_dom"/>
</dbReference>
<evidence type="ECO:0000259" key="8">
    <source>
        <dbReference type="Pfam" id="PF07715"/>
    </source>
</evidence>
<comment type="caution">
    <text evidence="9">The sequence shown here is derived from an EMBL/GenBank/DDBJ whole genome shotgun (WGS) entry which is preliminary data.</text>
</comment>
<sequence>MQTQAYNLYGQQNKITLELQNQTVKHLIDRVENETDYKFVYMIKDVDVNRIINIKMKNGTIEKLLQKTFENTPIRYQIKGKQILLMLKKEKETTTLLSEKKTPVLFTTTTAKDNQESITGTVSDSIGPIADVLVSVKATGVYVITDENGNYAIEASPGDILVFSNPGYDTLEIPVGNKTVVNARMQQNITDLKEVIVNAGYYKVKEQERTGSISKITAEEIGNQPVNSPLDALIGRMTGVDIIPNSGLAGSGFQVRVRGQNSIAAGNEPLYIVDGVPYDAGSMGDRSVSGTVFYLNNISPLNTLDPSTIASIEVLKDADATAIYGSRGANGVVLITTKNGKPGKTVFSVDASTTLISATRFLKLLNTEQYLQMRREAFINDGITEYPSNAYDINGTWDQNRYTDWQKEFMGNIAYNNTIRASASGGNEQTLFSIGGSFMKETTVFPGDFNYKRTTAFANISHQSKNNRFTLQFSANYGLDRNFLPATDLSRRARILPPNAPKLYDDNGNVNWENNTFDNPLSELNATYRNESANLMANTTIGYKIIKGLEFKTNVGYNRSDLTELQLNPHTRFNPAWGLTSQSSSTVKNEGNRNSWIIEPQLDASYKLGDGRLNVIIGSTFQQQNEDRFAVLALGFANNSFMTNLSAANELQIINEASTQYRYIAFYGRINYNWKQKYIVNLTGRRDGSSRFGPGQQFANFGAVGAAWIFSKEEFLKNTSFLSFGKLRASFGTSGNDQIGDYQYLNNYTITDADYGGNIGLSPSRLFNPYYAWEENRKYEGALEVGLLKDRINLEIAYYTNRSKNQLIGVPLPGTTGFSSIHANLDATVENSGWEVNVRTENFRRKDFKWSTSFLLTLPKNKLISFEGLENSTYANQLVLGMPISVSRLYHLTGVNPQTGLFEFEDYNGDGIISSLDRQYNIDMTPKFYGSISNSFQYKNWNLDFMFQFVKKKGLNELSYTESPGMMLNTSTSVLDHWQNPGDHAFMQMYTTGWNYDAYAAYSRFGSSNAIISDASFIRLKSLSLSYRLPLDKEGQPKVTLFVQGQNLWTITKFKGGDPEQMIGFLPPMKRVMFGFRMEL</sequence>
<evidence type="ECO:0000256" key="1">
    <source>
        <dbReference type="ARBA" id="ARBA00004571"/>
    </source>
</evidence>
<dbReference type="NCBIfam" id="TIGR04057">
    <property type="entry name" value="SusC_RagA_signa"/>
    <property type="match status" value="1"/>
</dbReference>
<keyword evidence="4 7" id="KW-0812">Transmembrane</keyword>
<protein>
    <submittedName>
        <fullName evidence="9">SusC/RagA family TonB-linked outer membrane protein</fullName>
    </submittedName>
</protein>
<dbReference type="Proteomes" id="UP000321245">
    <property type="component" value="Unassembled WGS sequence"/>
</dbReference>
<gene>
    <name evidence="9" type="ORF">EB1_25210</name>
</gene>
<keyword evidence="10" id="KW-1185">Reference proteome</keyword>
<dbReference type="Gene3D" id="2.60.40.1120">
    <property type="entry name" value="Carboxypeptidase-like, regulatory domain"/>
    <property type="match status" value="1"/>
</dbReference>
<dbReference type="InterPro" id="IPR039426">
    <property type="entry name" value="TonB-dep_rcpt-like"/>
</dbReference>
<evidence type="ECO:0000256" key="3">
    <source>
        <dbReference type="ARBA" id="ARBA00022452"/>
    </source>
</evidence>
<evidence type="ECO:0000256" key="2">
    <source>
        <dbReference type="ARBA" id="ARBA00022448"/>
    </source>
</evidence>
<name>A0A511NKG9_9FLAO</name>
<evidence type="ECO:0000313" key="9">
    <source>
        <dbReference type="EMBL" id="GEM52731.1"/>
    </source>
</evidence>
<keyword evidence="2 7" id="KW-0813">Transport</keyword>
<dbReference type="InterPro" id="IPR037066">
    <property type="entry name" value="Plug_dom_sf"/>
</dbReference>
<dbReference type="SUPFAM" id="SSF49464">
    <property type="entry name" value="Carboxypeptidase regulatory domain-like"/>
    <property type="match status" value="1"/>
</dbReference>
<evidence type="ECO:0000256" key="7">
    <source>
        <dbReference type="PROSITE-ProRule" id="PRU01360"/>
    </source>
</evidence>
<dbReference type="SUPFAM" id="SSF56935">
    <property type="entry name" value="Porins"/>
    <property type="match status" value="1"/>
</dbReference>
<dbReference type="EMBL" id="BJXC01000019">
    <property type="protein sequence ID" value="GEM52731.1"/>
    <property type="molecule type" value="Genomic_DNA"/>
</dbReference>
<accession>A0A511NKG9</accession>
<dbReference type="InterPro" id="IPR023997">
    <property type="entry name" value="TonB-dep_OMP_SusC/RagA_CS"/>
</dbReference>
<dbReference type="InterPro" id="IPR023996">
    <property type="entry name" value="TonB-dep_OMP_SusC/RagA"/>
</dbReference>
<dbReference type="STRING" id="1218108.GCA_000382425_03453"/>
<dbReference type="PROSITE" id="PS52016">
    <property type="entry name" value="TONB_DEPENDENT_REC_3"/>
    <property type="match status" value="1"/>
</dbReference>
<comment type="subcellular location">
    <subcellularLocation>
        <location evidence="1 7">Cell outer membrane</location>
        <topology evidence="1 7">Multi-pass membrane protein</topology>
    </subcellularLocation>
</comment>
<dbReference type="Pfam" id="PF13715">
    <property type="entry name" value="CarbopepD_reg_2"/>
    <property type="match status" value="1"/>
</dbReference>
<dbReference type="InterPro" id="IPR008969">
    <property type="entry name" value="CarboxyPept-like_regulatory"/>
</dbReference>
<dbReference type="Gene3D" id="2.40.170.20">
    <property type="entry name" value="TonB-dependent receptor, beta-barrel domain"/>
    <property type="match status" value="1"/>
</dbReference>
<dbReference type="NCBIfam" id="TIGR04056">
    <property type="entry name" value="OMP_RagA_SusC"/>
    <property type="match status" value="1"/>
</dbReference>
<keyword evidence="6 7" id="KW-0998">Cell outer membrane</keyword>
<evidence type="ECO:0000256" key="6">
    <source>
        <dbReference type="ARBA" id="ARBA00023237"/>
    </source>
</evidence>
<feature type="domain" description="TonB-dependent receptor plug" evidence="8">
    <location>
        <begin position="207"/>
        <end position="332"/>
    </location>
</feature>
<evidence type="ECO:0000256" key="5">
    <source>
        <dbReference type="ARBA" id="ARBA00023136"/>
    </source>
</evidence>